<evidence type="ECO:0000313" key="3">
    <source>
        <dbReference type="Proteomes" id="UP000245934"/>
    </source>
</evidence>
<sequence>MTGRYDLLQKINQNTFSVYIAPGRDLQIALISGPVQTTHGPISYLSFRYTDPLLTLPVNLKHRIHYRNVEGISGLIGAMKKDESHLLFIQYSHEHLEEYESSIPALAEECKTHARYIAPVVLLSVRHDNIIEALGTLSDRYIILSDKIRKSVGGRNHKIQKTLNESPCSVRTSPSSGDTKQYGQQHLIFK</sequence>
<dbReference type="AlphaFoldDB" id="A0A2V2NF36"/>
<gene>
    <name evidence="2" type="ORF">DLD82_07240</name>
</gene>
<dbReference type="Proteomes" id="UP000245934">
    <property type="component" value="Unassembled WGS sequence"/>
</dbReference>
<keyword evidence="3" id="KW-1185">Reference proteome</keyword>
<reference evidence="2 3" key="1">
    <citation type="submission" date="2018-05" db="EMBL/GenBank/DDBJ databases">
        <title>Draft genome of Methanospirillum stamsii Pt1.</title>
        <authorList>
            <person name="Dueholm M.S."/>
            <person name="Nielsen P.H."/>
            <person name="Bakmann L.F."/>
            <person name="Otzen D.E."/>
        </authorList>
    </citation>
    <scope>NUCLEOTIDE SEQUENCE [LARGE SCALE GENOMIC DNA]</scope>
    <source>
        <strain evidence="2 3">Pt1</strain>
    </source>
</reference>
<dbReference type="GeneID" id="97611110"/>
<comment type="caution">
    <text evidence="2">The sequence shown here is derived from an EMBL/GenBank/DDBJ whole genome shotgun (WGS) entry which is preliminary data.</text>
</comment>
<organism evidence="2 3">
    <name type="scientific">Methanospirillum stamsii</name>
    <dbReference type="NCBI Taxonomy" id="1277351"/>
    <lineage>
        <taxon>Archaea</taxon>
        <taxon>Methanobacteriati</taxon>
        <taxon>Methanobacteriota</taxon>
        <taxon>Stenosarchaea group</taxon>
        <taxon>Methanomicrobia</taxon>
        <taxon>Methanomicrobiales</taxon>
        <taxon>Methanospirillaceae</taxon>
        <taxon>Methanospirillum</taxon>
    </lineage>
</organism>
<proteinExistence type="predicted"/>
<accession>A0A2V2NF36</accession>
<dbReference type="OrthoDB" id="117210at2157"/>
<evidence type="ECO:0000256" key="1">
    <source>
        <dbReference type="SAM" id="MobiDB-lite"/>
    </source>
</evidence>
<name>A0A2V2NF36_9EURY</name>
<dbReference type="EMBL" id="QGMZ01000014">
    <property type="protein sequence ID" value="PWR75008.1"/>
    <property type="molecule type" value="Genomic_DNA"/>
</dbReference>
<feature type="region of interest" description="Disordered" evidence="1">
    <location>
        <begin position="165"/>
        <end position="184"/>
    </location>
</feature>
<dbReference type="RefSeq" id="WP_109940440.1">
    <property type="nucleotide sequence ID" value="NZ_CP176366.1"/>
</dbReference>
<protein>
    <submittedName>
        <fullName evidence="2">Uncharacterized protein</fullName>
    </submittedName>
</protein>
<evidence type="ECO:0000313" key="2">
    <source>
        <dbReference type="EMBL" id="PWR75008.1"/>
    </source>
</evidence>